<feature type="compositionally biased region" description="Basic and acidic residues" evidence="2">
    <location>
        <begin position="288"/>
        <end position="299"/>
    </location>
</feature>
<evidence type="ECO:0000256" key="1">
    <source>
        <dbReference type="SAM" id="Coils"/>
    </source>
</evidence>
<reference evidence="3" key="1">
    <citation type="submission" date="2018-02" db="EMBL/GenBank/DDBJ databases">
        <authorList>
            <person name="Cohen D.B."/>
            <person name="Kent A.D."/>
        </authorList>
    </citation>
    <scope>NUCLEOTIDE SEQUENCE</scope>
</reference>
<feature type="compositionally biased region" description="Polar residues" evidence="2">
    <location>
        <begin position="546"/>
        <end position="559"/>
    </location>
</feature>
<sequence length="568" mass="62248">MASAHRLAHLVNSEESMRRFREKYLVPDNVRLRYFSIKNLSILNEDEILISVMSIVEGRVRFPFHPLLIEFLQTVNACPDQLSINVFRVVMGVVALNQLLGTNLKARDILHLYSYTCLNPNLNTSCSLKAKKVNTKLVTALPSSNKGFDNDWLVVSRNWYSDSSRYRNMYGRPVSAQLNVPATAANLEDIRKVLSSNILVDRFGNSRAASLLLGYQPLVGNFLEGPTVSRSQETPVEPTVLYVAQPASAVHTADIPEFIPTEEVSEMAPPVDVFEILGKRKKGGSSSKGKEKAKPDARPRRSRRIIYETATLAQQDEGAELSSAPASEQIALPQIMEEAEADQVEELVRRPKRVKATTEQADLPGSLSASEAAQGVHAAEARIAGLHQTAKDKEAEHEKIVSDVMTTATENYGNLEKRLHETIHKMKDAEEKARSESEQRVKVEAELVELKAKAALKEAKVPASSALLLRENTPLPYPEVDLRASDEEDAGEKGDQTEEDEVQVIDGAESILVLTPAICPLAPAITVPVDPAPIRTEDPSVLGDSTLVTSTPVDSTSAVTEDPPAPSI</sequence>
<proteinExistence type="predicted"/>
<accession>A0A2N9G139</accession>
<dbReference type="EMBL" id="OIVN01001670">
    <property type="protein sequence ID" value="SPC96486.1"/>
    <property type="molecule type" value="Genomic_DNA"/>
</dbReference>
<feature type="region of interest" description="Disordered" evidence="2">
    <location>
        <begin position="478"/>
        <end position="501"/>
    </location>
</feature>
<dbReference type="AlphaFoldDB" id="A0A2N9G139"/>
<feature type="compositionally biased region" description="Basic and acidic residues" evidence="2">
    <location>
        <begin position="480"/>
        <end position="496"/>
    </location>
</feature>
<evidence type="ECO:0000313" key="3">
    <source>
        <dbReference type="EMBL" id="SPC96486.1"/>
    </source>
</evidence>
<evidence type="ECO:0000256" key="2">
    <source>
        <dbReference type="SAM" id="MobiDB-lite"/>
    </source>
</evidence>
<organism evidence="3">
    <name type="scientific">Fagus sylvatica</name>
    <name type="common">Beechnut</name>
    <dbReference type="NCBI Taxonomy" id="28930"/>
    <lineage>
        <taxon>Eukaryota</taxon>
        <taxon>Viridiplantae</taxon>
        <taxon>Streptophyta</taxon>
        <taxon>Embryophyta</taxon>
        <taxon>Tracheophyta</taxon>
        <taxon>Spermatophyta</taxon>
        <taxon>Magnoliopsida</taxon>
        <taxon>eudicotyledons</taxon>
        <taxon>Gunneridae</taxon>
        <taxon>Pentapetalae</taxon>
        <taxon>rosids</taxon>
        <taxon>fabids</taxon>
        <taxon>Fagales</taxon>
        <taxon>Fagaceae</taxon>
        <taxon>Fagus</taxon>
    </lineage>
</organism>
<protein>
    <submittedName>
        <fullName evidence="3">Uncharacterized protein</fullName>
    </submittedName>
</protein>
<keyword evidence="1" id="KW-0175">Coiled coil</keyword>
<feature type="region of interest" description="Disordered" evidence="2">
    <location>
        <begin position="534"/>
        <end position="568"/>
    </location>
</feature>
<feature type="region of interest" description="Disordered" evidence="2">
    <location>
        <begin position="277"/>
        <end position="304"/>
    </location>
</feature>
<gene>
    <name evidence="3" type="ORF">FSB_LOCUS24368</name>
</gene>
<name>A0A2N9G139_FAGSY</name>
<feature type="coiled-coil region" evidence="1">
    <location>
        <begin position="376"/>
        <end position="460"/>
    </location>
</feature>